<feature type="region of interest" description="Disordered" evidence="1">
    <location>
        <begin position="90"/>
        <end position="120"/>
    </location>
</feature>
<accession>A0A074WJ22</accession>
<protein>
    <submittedName>
        <fullName evidence="2">Uncharacterized protein</fullName>
    </submittedName>
</protein>
<name>A0A074WJ22_AURM1</name>
<dbReference type="Proteomes" id="UP000030672">
    <property type="component" value="Unassembled WGS sequence"/>
</dbReference>
<organism evidence="2 3">
    <name type="scientific">Aureobasidium melanogenum (strain CBS 110374)</name>
    <name type="common">Aureobasidium pullulans var. melanogenum</name>
    <dbReference type="NCBI Taxonomy" id="1043003"/>
    <lineage>
        <taxon>Eukaryota</taxon>
        <taxon>Fungi</taxon>
        <taxon>Dikarya</taxon>
        <taxon>Ascomycota</taxon>
        <taxon>Pezizomycotina</taxon>
        <taxon>Dothideomycetes</taxon>
        <taxon>Dothideomycetidae</taxon>
        <taxon>Dothideales</taxon>
        <taxon>Saccotheciaceae</taxon>
        <taxon>Aureobasidium</taxon>
    </lineage>
</organism>
<keyword evidence="3" id="KW-1185">Reference proteome</keyword>
<dbReference type="AlphaFoldDB" id="A0A074WJ22"/>
<dbReference type="GeneID" id="63921537"/>
<dbReference type="EMBL" id="KL584834">
    <property type="protein sequence ID" value="KEQ62441.1"/>
    <property type="molecule type" value="Genomic_DNA"/>
</dbReference>
<evidence type="ECO:0000313" key="3">
    <source>
        <dbReference type="Proteomes" id="UP000030672"/>
    </source>
</evidence>
<sequence length="120" mass="13033">MSSPSLPPYKARCDSAEEAQRLADNVLRFAASLPRGTRNDWLSLTLRNDGLSAALIHHQAYLGQRNLLRQHADLSARNAALHARVAELEQQLGAARPAQPANASGDGRGDHGRPRRHSVA</sequence>
<dbReference type="HOGENOM" id="CLU_2049230_0_0_1"/>
<reference evidence="2 3" key="1">
    <citation type="journal article" date="2014" name="BMC Genomics">
        <title>Genome sequencing of four Aureobasidium pullulans varieties: biotechnological potential, stress tolerance, and description of new species.</title>
        <authorList>
            <person name="Gostin Ar C."/>
            <person name="Ohm R.A."/>
            <person name="Kogej T."/>
            <person name="Sonjak S."/>
            <person name="Turk M."/>
            <person name="Zajc J."/>
            <person name="Zalar P."/>
            <person name="Grube M."/>
            <person name="Sun H."/>
            <person name="Han J."/>
            <person name="Sharma A."/>
            <person name="Chiniquy J."/>
            <person name="Ngan C.Y."/>
            <person name="Lipzen A."/>
            <person name="Barry K."/>
            <person name="Grigoriev I.V."/>
            <person name="Gunde-Cimerman N."/>
        </authorList>
    </citation>
    <scope>NUCLEOTIDE SEQUENCE [LARGE SCALE GENOMIC DNA]</scope>
    <source>
        <strain evidence="2 3">CBS 110374</strain>
    </source>
</reference>
<evidence type="ECO:0000313" key="2">
    <source>
        <dbReference type="EMBL" id="KEQ62441.1"/>
    </source>
</evidence>
<dbReference type="RefSeq" id="XP_040879464.1">
    <property type="nucleotide sequence ID" value="XM_041028164.1"/>
</dbReference>
<proteinExistence type="predicted"/>
<gene>
    <name evidence="2" type="ORF">M437DRAFT_84781</name>
</gene>
<evidence type="ECO:0000256" key="1">
    <source>
        <dbReference type="SAM" id="MobiDB-lite"/>
    </source>
</evidence>